<dbReference type="InterPro" id="IPR001254">
    <property type="entry name" value="Trypsin_dom"/>
</dbReference>
<dbReference type="PANTHER" id="PTHR24276">
    <property type="entry name" value="POLYSERASE-RELATED"/>
    <property type="match status" value="1"/>
</dbReference>
<keyword evidence="1" id="KW-0645">Protease</keyword>
<comment type="caution">
    <text evidence="7">The sequence shown here is derived from an EMBL/GenBank/DDBJ whole genome shotgun (WGS) entry which is preliminary data.</text>
</comment>
<evidence type="ECO:0000256" key="3">
    <source>
        <dbReference type="ARBA" id="ARBA00022825"/>
    </source>
</evidence>
<comment type="similarity">
    <text evidence="5">Belongs to the peptidase S1 family. CLIP subfamily.</text>
</comment>
<evidence type="ECO:0000259" key="6">
    <source>
        <dbReference type="PROSITE" id="PS50240"/>
    </source>
</evidence>
<evidence type="ECO:0000256" key="1">
    <source>
        <dbReference type="ARBA" id="ARBA00022670"/>
    </source>
</evidence>
<dbReference type="GO" id="GO:0004252">
    <property type="term" value="F:serine-type endopeptidase activity"/>
    <property type="evidence" value="ECO:0007669"/>
    <property type="project" value="InterPro"/>
</dbReference>
<dbReference type="Proteomes" id="UP001378592">
    <property type="component" value="Unassembled WGS sequence"/>
</dbReference>
<dbReference type="CDD" id="cd00190">
    <property type="entry name" value="Tryp_SPc"/>
    <property type="match status" value="1"/>
</dbReference>
<gene>
    <name evidence="7" type="ORF">R5R35_010566</name>
</gene>
<dbReference type="GO" id="GO:0006508">
    <property type="term" value="P:proteolysis"/>
    <property type="evidence" value="ECO:0007669"/>
    <property type="project" value="UniProtKB-KW"/>
</dbReference>
<dbReference type="PANTHER" id="PTHR24276:SF91">
    <property type="entry name" value="AT26814P-RELATED"/>
    <property type="match status" value="1"/>
</dbReference>
<keyword evidence="4" id="KW-1015">Disulfide bond</keyword>
<name>A0AAN9Z3H3_9ORTH</name>
<keyword evidence="8" id="KW-1185">Reference proteome</keyword>
<dbReference type="AlphaFoldDB" id="A0AAN9Z3H3"/>
<accession>A0AAN9Z3H3</accession>
<feature type="domain" description="Peptidase S1" evidence="6">
    <location>
        <begin position="1"/>
        <end position="120"/>
    </location>
</feature>
<protein>
    <recommendedName>
        <fullName evidence="6">Peptidase S1 domain-containing protein</fullName>
    </recommendedName>
</protein>
<dbReference type="SMART" id="SM00020">
    <property type="entry name" value="Tryp_SPc"/>
    <property type="match status" value="1"/>
</dbReference>
<dbReference type="Gene3D" id="2.40.10.10">
    <property type="entry name" value="Trypsin-like serine proteases"/>
    <property type="match status" value="1"/>
</dbReference>
<dbReference type="InterPro" id="IPR050430">
    <property type="entry name" value="Peptidase_S1"/>
</dbReference>
<reference evidence="7 8" key="1">
    <citation type="submission" date="2024-03" db="EMBL/GenBank/DDBJ databases">
        <title>The genome assembly and annotation of the cricket Gryllus longicercus Weissman &amp; Gray.</title>
        <authorList>
            <person name="Szrajer S."/>
            <person name="Gray D."/>
            <person name="Ylla G."/>
        </authorList>
    </citation>
    <scope>NUCLEOTIDE SEQUENCE [LARGE SCALE GENOMIC DNA]</scope>
    <source>
        <strain evidence="7">DAG 2021-001</strain>
        <tissue evidence="7">Whole body minus gut</tissue>
    </source>
</reference>
<keyword evidence="2" id="KW-0378">Hydrolase</keyword>
<evidence type="ECO:0000256" key="5">
    <source>
        <dbReference type="ARBA" id="ARBA00024195"/>
    </source>
</evidence>
<keyword evidence="3" id="KW-0720">Serine protease</keyword>
<evidence type="ECO:0000313" key="7">
    <source>
        <dbReference type="EMBL" id="KAK7794874.1"/>
    </source>
</evidence>
<organism evidence="7 8">
    <name type="scientific">Gryllus longicercus</name>
    <dbReference type="NCBI Taxonomy" id="2509291"/>
    <lineage>
        <taxon>Eukaryota</taxon>
        <taxon>Metazoa</taxon>
        <taxon>Ecdysozoa</taxon>
        <taxon>Arthropoda</taxon>
        <taxon>Hexapoda</taxon>
        <taxon>Insecta</taxon>
        <taxon>Pterygota</taxon>
        <taxon>Neoptera</taxon>
        <taxon>Polyneoptera</taxon>
        <taxon>Orthoptera</taxon>
        <taxon>Ensifera</taxon>
        <taxon>Gryllidea</taxon>
        <taxon>Grylloidea</taxon>
        <taxon>Gryllidae</taxon>
        <taxon>Gryllinae</taxon>
        <taxon>Gryllus</taxon>
    </lineage>
</organism>
<dbReference type="PROSITE" id="PS50240">
    <property type="entry name" value="TRYPSIN_DOM"/>
    <property type="match status" value="1"/>
</dbReference>
<dbReference type="InterPro" id="IPR009003">
    <property type="entry name" value="Peptidase_S1_PA"/>
</dbReference>
<dbReference type="InterPro" id="IPR043504">
    <property type="entry name" value="Peptidase_S1_PA_chymotrypsin"/>
</dbReference>
<evidence type="ECO:0000256" key="2">
    <source>
        <dbReference type="ARBA" id="ARBA00022801"/>
    </source>
</evidence>
<sequence>MQPIRLANSMPPPGTVADVTGWGFISEHGPHSNPLRVVSVPIWSESDCKSAYDGITPRMLCAGYADGGKDACTLDSGGPLVADGEQVGVVSWGDRCGRPCKPGVYTNVVYFRSWITCVTGV</sequence>
<evidence type="ECO:0000313" key="8">
    <source>
        <dbReference type="Proteomes" id="UP001378592"/>
    </source>
</evidence>
<dbReference type="EMBL" id="JAZDUA010000313">
    <property type="protein sequence ID" value="KAK7794874.1"/>
    <property type="molecule type" value="Genomic_DNA"/>
</dbReference>
<proteinExistence type="inferred from homology"/>
<evidence type="ECO:0000256" key="4">
    <source>
        <dbReference type="ARBA" id="ARBA00023157"/>
    </source>
</evidence>
<dbReference type="Pfam" id="PF00089">
    <property type="entry name" value="Trypsin"/>
    <property type="match status" value="1"/>
</dbReference>
<dbReference type="SUPFAM" id="SSF50494">
    <property type="entry name" value="Trypsin-like serine proteases"/>
    <property type="match status" value="1"/>
</dbReference>
<dbReference type="FunFam" id="2.40.10.10:FF:000002">
    <property type="entry name" value="Transmembrane protease serine"/>
    <property type="match status" value="1"/>
</dbReference>